<sequence length="246" mass="27223">MHDPVAADLMRYARDKYAALAVKHRLDPWEAVSAAFEVMRTPAARRARDPWAVITHSVRITCSVEEQGQGLLCSVHQARRKRFTVFHDPERFSDREHPMVDNHPVFGFIDEHFDDLDTPEPDPGSTPVLHAVEGAITLLVLLGWPGDTARDAVEHVCDALTKTGARQTAYSALRRDKQTPAMLDLPRPAWHALLRALLGSREPAHAATPMGRGVLLRLLIGETIPLLLDDDDLVTALSLASFGVGR</sequence>
<dbReference type="RefSeq" id="WP_243863524.1">
    <property type="nucleotide sequence ID" value="NZ_BAAAOO010000008.1"/>
</dbReference>
<name>A0ABX0SFN9_9ACTN</name>
<evidence type="ECO:0000313" key="2">
    <source>
        <dbReference type="Proteomes" id="UP000749311"/>
    </source>
</evidence>
<protein>
    <submittedName>
        <fullName evidence="1">Uncharacterized protein</fullName>
    </submittedName>
</protein>
<comment type="caution">
    <text evidence="1">The sequence shown here is derived from an EMBL/GenBank/DDBJ whole genome shotgun (WGS) entry which is preliminary data.</text>
</comment>
<dbReference type="Proteomes" id="UP000749311">
    <property type="component" value="Unassembled WGS sequence"/>
</dbReference>
<evidence type="ECO:0000313" key="1">
    <source>
        <dbReference type="EMBL" id="NIH57199.1"/>
    </source>
</evidence>
<proteinExistence type="predicted"/>
<reference evidence="1 2" key="1">
    <citation type="submission" date="2020-02" db="EMBL/GenBank/DDBJ databases">
        <title>Sequencing the genomes of 1000 actinobacteria strains.</title>
        <authorList>
            <person name="Klenk H.-P."/>
        </authorList>
    </citation>
    <scope>NUCLEOTIDE SEQUENCE [LARGE SCALE GENOMIC DNA]</scope>
    <source>
        <strain evidence="1 2">DSM 19609</strain>
    </source>
</reference>
<gene>
    <name evidence="1" type="ORF">FB473_001844</name>
</gene>
<keyword evidence="2" id="KW-1185">Reference proteome</keyword>
<accession>A0ABX0SFN9</accession>
<organism evidence="1 2">
    <name type="scientific">Brooklawnia cerclae</name>
    <dbReference type="NCBI Taxonomy" id="349934"/>
    <lineage>
        <taxon>Bacteria</taxon>
        <taxon>Bacillati</taxon>
        <taxon>Actinomycetota</taxon>
        <taxon>Actinomycetes</taxon>
        <taxon>Propionibacteriales</taxon>
        <taxon>Propionibacteriaceae</taxon>
        <taxon>Brooklawnia</taxon>
    </lineage>
</organism>
<dbReference type="EMBL" id="JAAMOZ010000001">
    <property type="protein sequence ID" value="NIH57199.1"/>
    <property type="molecule type" value="Genomic_DNA"/>
</dbReference>